<evidence type="ECO:0000313" key="1">
    <source>
        <dbReference type="EMBL" id="KAI9452246.1"/>
    </source>
</evidence>
<organism evidence="1 2">
    <name type="scientific">Russula earlei</name>
    <dbReference type="NCBI Taxonomy" id="71964"/>
    <lineage>
        <taxon>Eukaryota</taxon>
        <taxon>Fungi</taxon>
        <taxon>Dikarya</taxon>
        <taxon>Basidiomycota</taxon>
        <taxon>Agaricomycotina</taxon>
        <taxon>Agaricomycetes</taxon>
        <taxon>Russulales</taxon>
        <taxon>Russulaceae</taxon>
        <taxon>Russula</taxon>
    </lineage>
</organism>
<keyword evidence="2" id="KW-1185">Reference proteome</keyword>
<reference evidence="1" key="1">
    <citation type="submission" date="2021-03" db="EMBL/GenBank/DDBJ databases">
        <title>Evolutionary priming and transition to the ectomycorrhizal habit in an iconic lineage of mushroom-forming fungi: is preadaptation a requirement?</title>
        <authorList>
            <consortium name="DOE Joint Genome Institute"/>
            <person name="Looney B.P."/>
            <person name="Miyauchi S."/>
            <person name="Morin E."/>
            <person name="Drula E."/>
            <person name="Courty P.E."/>
            <person name="Chicoki N."/>
            <person name="Fauchery L."/>
            <person name="Kohler A."/>
            <person name="Kuo A."/>
            <person name="LaButti K."/>
            <person name="Pangilinan J."/>
            <person name="Lipzen A."/>
            <person name="Riley R."/>
            <person name="Andreopoulos W."/>
            <person name="He G."/>
            <person name="Johnson J."/>
            <person name="Barry K.W."/>
            <person name="Grigoriev I.V."/>
            <person name="Nagy L."/>
            <person name="Hibbett D."/>
            <person name="Henrissat B."/>
            <person name="Matheny P.B."/>
            <person name="Labbe J."/>
            <person name="Martin A.F."/>
        </authorList>
    </citation>
    <scope>NUCLEOTIDE SEQUENCE</scope>
    <source>
        <strain evidence="1">BPL698</strain>
    </source>
</reference>
<sequence>MTSEQQVLWFTEVGGPFQIAHREVPRPGPGFVLIKIESCALNPVDDWNQRTGILVDKYPYIAGSDGSGIVEDVGEGVSQLKKGDRVFFQGVFGDHRGTFQQYVLVDVPLIAKIPDNLTFDQASTIPLGLATAAIGLYQKKKERGGAELVAPWADGGRGRGKYTGQAIYIPGGASSVGQYAIQLAKLSGFNPIITTASTKNEAYCRDAGATHVIDYKTVPYTSIPAIVKEIANGPVGIVYDAISIPESQRADLEVLRPNGSLILTLPSEVEASKGDRWVMLTYGALGGEMYAALPGLLADGSIKPNKVELVTEGLKGIPAALERFGSGKVSAVKLVARPGETPVA</sequence>
<dbReference type="EMBL" id="JAGFNK010000345">
    <property type="protein sequence ID" value="KAI9452246.1"/>
    <property type="molecule type" value="Genomic_DNA"/>
</dbReference>
<dbReference type="Proteomes" id="UP001207468">
    <property type="component" value="Unassembled WGS sequence"/>
</dbReference>
<accession>A0ACC0TY39</accession>
<comment type="caution">
    <text evidence="1">The sequence shown here is derived from an EMBL/GenBank/DDBJ whole genome shotgun (WGS) entry which is preliminary data.</text>
</comment>
<protein>
    <submittedName>
        <fullName evidence="1">GroES-like protein</fullName>
    </submittedName>
</protein>
<proteinExistence type="predicted"/>
<evidence type="ECO:0000313" key="2">
    <source>
        <dbReference type="Proteomes" id="UP001207468"/>
    </source>
</evidence>
<gene>
    <name evidence="1" type="ORF">F5148DRAFT_1236839</name>
</gene>
<name>A0ACC0TY39_9AGAM</name>